<organism evidence="1 2">
    <name type="scientific">Vibrio phage ICP2_2011_A</name>
    <dbReference type="NCBI Taxonomy" id="1529057"/>
    <lineage>
        <taxon>Viruses</taxon>
        <taxon>Duplodnaviria</taxon>
        <taxon>Heunggongvirae</taxon>
        <taxon>Uroviricota</taxon>
        <taxon>Caudoviricetes</taxon>
        <taxon>Zobellviridae</taxon>
        <taxon>Icepovirus</taxon>
        <taxon>Icepovirus bengalense</taxon>
    </lineage>
</organism>
<proteinExistence type="predicted"/>
<evidence type="ECO:0000313" key="1">
    <source>
        <dbReference type="EMBL" id="AII27110.1"/>
    </source>
</evidence>
<accession>A0A076G555</accession>
<sequence>MMFKCENCGAEHEGIKIVASPTKFELGDDYFMQIKRCSECGGSSKAIKVDEGNYDYVREDADCAGGACKI</sequence>
<evidence type="ECO:0000313" key="2">
    <source>
        <dbReference type="Proteomes" id="UP000028661"/>
    </source>
</evidence>
<gene>
    <name evidence="1" type="ORF">ICP22011A_0066</name>
</gene>
<reference evidence="2" key="1">
    <citation type="journal article" date="2014" name="Elife">
        <title>Evolutionary consequences of intra-patient phage predation on microbial populations.</title>
        <authorList>
            <person name="Seed K.D."/>
            <person name="Yen M."/>
            <person name="Shapiro B.J."/>
            <person name="Hilaire I.J."/>
            <person name="Charles R.C."/>
            <person name="Teng J.E."/>
            <person name="Ivers L.C."/>
            <person name="Boncy J."/>
            <person name="Harris J.B."/>
            <person name="Camilli A."/>
        </authorList>
    </citation>
    <scope>NUCLEOTIDE SEQUENCE [LARGE SCALE GENOMIC DNA]</scope>
</reference>
<dbReference type="Proteomes" id="UP000028661">
    <property type="component" value="Segment"/>
</dbReference>
<protein>
    <submittedName>
        <fullName evidence="1">Uncharacterized protein</fullName>
    </submittedName>
</protein>
<name>A0A076G555_9CAUD</name>
<dbReference type="EMBL" id="KM224878">
    <property type="protein sequence ID" value="AII27110.1"/>
    <property type="molecule type" value="Genomic_DNA"/>
</dbReference>